<dbReference type="EMBL" id="BARV01031294">
    <property type="protein sequence ID" value="GAI36057.1"/>
    <property type="molecule type" value="Genomic_DNA"/>
</dbReference>
<sequence length="119" mass="13518">MNWKDIIQNWPKTIALIVLTALLFWGHACQPEVRSLIYPSVKVTRPELQIELDSLIATAQYRMADLDQQEAFRDLIFQNALVVFETGTMNPAGIITLLLGLYGATRMVKDTKDRIVKKA</sequence>
<name>X1MWI2_9ZZZZ</name>
<protein>
    <submittedName>
        <fullName evidence="1">Uncharacterized protein</fullName>
    </submittedName>
</protein>
<accession>X1MWI2</accession>
<organism evidence="1">
    <name type="scientific">marine sediment metagenome</name>
    <dbReference type="NCBI Taxonomy" id="412755"/>
    <lineage>
        <taxon>unclassified sequences</taxon>
        <taxon>metagenomes</taxon>
        <taxon>ecological metagenomes</taxon>
    </lineage>
</organism>
<reference evidence="1" key="1">
    <citation type="journal article" date="2014" name="Front. Microbiol.">
        <title>High frequency of phylogenetically diverse reductive dehalogenase-homologous genes in deep subseafloor sedimentary metagenomes.</title>
        <authorList>
            <person name="Kawai M."/>
            <person name="Futagami T."/>
            <person name="Toyoda A."/>
            <person name="Takaki Y."/>
            <person name="Nishi S."/>
            <person name="Hori S."/>
            <person name="Arai W."/>
            <person name="Tsubouchi T."/>
            <person name="Morono Y."/>
            <person name="Uchiyama I."/>
            <person name="Ito T."/>
            <person name="Fujiyama A."/>
            <person name="Inagaki F."/>
            <person name="Takami H."/>
        </authorList>
    </citation>
    <scope>NUCLEOTIDE SEQUENCE</scope>
    <source>
        <strain evidence="1">Expedition CK06-06</strain>
    </source>
</reference>
<comment type="caution">
    <text evidence="1">The sequence shown here is derived from an EMBL/GenBank/DDBJ whole genome shotgun (WGS) entry which is preliminary data.</text>
</comment>
<dbReference type="AlphaFoldDB" id="X1MWI2"/>
<evidence type="ECO:0000313" key="1">
    <source>
        <dbReference type="EMBL" id="GAI36057.1"/>
    </source>
</evidence>
<proteinExistence type="predicted"/>
<gene>
    <name evidence="1" type="ORF">S06H3_49552</name>
</gene>